<accession>A0A0M3HR74</accession>
<dbReference type="WBParaSite" id="ALUE_0000475101-mRNA-1">
    <property type="protein sequence ID" value="ALUE_0000475101-mRNA-1"/>
    <property type="gene ID" value="ALUE_0000475101"/>
</dbReference>
<protein>
    <submittedName>
        <fullName evidence="2">ABM domain-containing protein</fullName>
    </submittedName>
</protein>
<sequence>MHTCKARNHIKEHTQFWNKFLVDWETSDYLQVKGAHCFIAFTKSEGTEKEVAIDTHIWKEDADRQKQYGQIQMYNHATAAAVNNFEVSIDNGHI</sequence>
<keyword evidence="1" id="KW-1185">Reference proteome</keyword>
<reference evidence="2" key="1">
    <citation type="submission" date="2017-02" db="UniProtKB">
        <authorList>
            <consortium name="WormBaseParasite"/>
        </authorList>
    </citation>
    <scope>IDENTIFICATION</scope>
</reference>
<proteinExistence type="predicted"/>
<name>A0A0M3HR74_ASCLU</name>
<evidence type="ECO:0000313" key="1">
    <source>
        <dbReference type="Proteomes" id="UP000036681"/>
    </source>
</evidence>
<dbReference type="AlphaFoldDB" id="A0A0M3HR74"/>
<dbReference type="Proteomes" id="UP000036681">
    <property type="component" value="Unplaced"/>
</dbReference>
<organism evidence="1 2">
    <name type="scientific">Ascaris lumbricoides</name>
    <name type="common">Giant roundworm</name>
    <dbReference type="NCBI Taxonomy" id="6252"/>
    <lineage>
        <taxon>Eukaryota</taxon>
        <taxon>Metazoa</taxon>
        <taxon>Ecdysozoa</taxon>
        <taxon>Nematoda</taxon>
        <taxon>Chromadorea</taxon>
        <taxon>Rhabditida</taxon>
        <taxon>Spirurina</taxon>
        <taxon>Ascaridomorpha</taxon>
        <taxon>Ascaridoidea</taxon>
        <taxon>Ascarididae</taxon>
        <taxon>Ascaris</taxon>
    </lineage>
</organism>
<evidence type="ECO:0000313" key="2">
    <source>
        <dbReference type="WBParaSite" id="ALUE_0000475101-mRNA-1"/>
    </source>
</evidence>